<dbReference type="Proteomes" id="UP000308092">
    <property type="component" value="Unassembled WGS sequence"/>
</dbReference>
<name>A0A4S3JE14_9EURO</name>
<dbReference type="EMBL" id="SOSA01000423">
    <property type="protein sequence ID" value="THC91361.1"/>
    <property type="molecule type" value="Genomic_DNA"/>
</dbReference>
<reference evidence="1 2" key="1">
    <citation type="submission" date="2019-03" db="EMBL/GenBank/DDBJ databases">
        <title>The genome sequence of a newly discovered highly antifungal drug resistant Aspergillus species, Aspergillus tanneri NIH 1004.</title>
        <authorList>
            <person name="Mounaud S."/>
            <person name="Singh I."/>
            <person name="Joardar V."/>
            <person name="Pakala S."/>
            <person name="Pakala S."/>
            <person name="Venepally P."/>
            <person name="Hoover J."/>
            <person name="Nierman W."/>
            <person name="Chung J."/>
            <person name="Losada L."/>
        </authorList>
    </citation>
    <scope>NUCLEOTIDE SEQUENCE [LARGE SCALE GENOMIC DNA]</scope>
    <source>
        <strain evidence="1 2">NIH1004</strain>
    </source>
</reference>
<dbReference type="AlphaFoldDB" id="A0A4S3JE14"/>
<comment type="caution">
    <text evidence="1">The sequence shown here is derived from an EMBL/GenBank/DDBJ whole genome shotgun (WGS) entry which is preliminary data.</text>
</comment>
<accession>A0A4S3JE14</accession>
<evidence type="ECO:0000313" key="1">
    <source>
        <dbReference type="EMBL" id="THC91361.1"/>
    </source>
</evidence>
<keyword evidence="2" id="KW-1185">Reference proteome</keyword>
<evidence type="ECO:0000313" key="2">
    <source>
        <dbReference type="Proteomes" id="UP000308092"/>
    </source>
</evidence>
<gene>
    <name evidence="1" type="ORF">EYZ11_009176</name>
</gene>
<organism evidence="1 2">
    <name type="scientific">Aspergillus tanneri</name>
    <dbReference type="NCBI Taxonomy" id="1220188"/>
    <lineage>
        <taxon>Eukaryota</taxon>
        <taxon>Fungi</taxon>
        <taxon>Dikarya</taxon>
        <taxon>Ascomycota</taxon>
        <taxon>Pezizomycotina</taxon>
        <taxon>Eurotiomycetes</taxon>
        <taxon>Eurotiomycetidae</taxon>
        <taxon>Eurotiales</taxon>
        <taxon>Aspergillaceae</taxon>
        <taxon>Aspergillus</taxon>
        <taxon>Aspergillus subgen. Circumdati</taxon>
    </lineage>
</organism>
<protein>
    <submittedName>
        <fullName evidence="1">Uncharacterized protein</fullName>
    </submittedName>
</protein>
<sequence>MPPKRAKPLATRATPTERVVLYDLRGTHIPQISAPHKAGSLLSRPADQVLRREALNIFNMCFSERFAAVKRYTPCNGFNSPTAEEKAQDLSALVRREARATAMLIRLNLGARS</sequence>
<dbReference type="VEuPathDB" id="FungiDB:EYZ11_009176"/>
<proteinExistence type="predicted"/>